<dbReference type="InterPro" id="IPR005823">
    <property type="entry name" value="Ribosomal_uL13_bac-type"/>
</dbReference>
<dbReference type="PROSITE" id="PS00783">
    <property type="entry name" value="RIBOSOMAL_L13"/>
    <property type="match status" value="1"/>
</dbReference>
<dbReference type="InterPro" id="IPR036899">
    <property type="entry name" value="Ribosomal_uL13_sf"/>
</dbReference>
<dbReference type="InterPro" id="IPR005822">
    <property type="entry name" value="Ribosomal_uL13"/>
</dbReference>
<evidence type="ECO:0000256" key="4">
    <source>
        <dbReference type="RuleBase" id="RU003877"/>
    </source>
</evidence>
<keyword evidence="2 4" id="KW-0689">Ribosomal protein</keyword>
<dbReference type="PANTHER" id="PTHR11545">
    <property type="entry name" value="RIBOSOMAL PROTEIN L13"/>
    <property type="match status" value="1"/>
</dbReference>
<organism evidence="5 6">
    <name type="scientific">Cyanidioschyzon merolae (strain NIES-3377 / 10D)</name>
    <name type="common">Unicellular red alga</name>
    <dbReference type="NCBI Taxonomy" id="280699"/>
    <lineage>
        <taxon>Eukaryota</taxon>
        <taxon>Rhodophyta</taxon>
        <taxon>Bangiophyceae</taxon>
        <taxon>Cyanidiales</taxon>
        <taxon>Cyanidiaceae</taxon>
        <taxon>Cyanidioschyzon</taxon>
    </lineage>
</organism>
<dbReference type="InterPro" id="IPR023563">
    <property type="entry name" value="Ribosomal_uL13_CS"/>
</dbReference>
<reference evidence="5 6" key="1">
    <citation type="journal article" date="2004" name="Nature">
        <title>Genome sequence of the ultrasmall unicellular red alga Cyanidioschyzon merolae 10D.</title>
        <authorList>
            <person name="Matsuzaki M."/>
            <person name="Misumi O."/>
            <person name="Shin-i T."/>
            <person name="Maruyama S."/>
            <person name="Takahara M."/>
            <person name="Miyagishima S."/>
            <person name="Mori T."/>
            <person name="Nishida K."/>
            <person name="Yagisawa F."/>
            <person name="Nishida K."/>
            <person name="Yoshida Y."/>
            <person name="Nishimura Y."/>
            <person name="Nakao S."/>
            <person name="Kobayashi T."/>
            <person name="Momoyama Y."/>
            <person name="Higashiyama T."/>
            <person name="Minoda A."/>
            <person name="Sano M."/>
            <person name="Nomoto H."/>
            <person name="Oishi K."/>
            <person name="Hayashi H."/>
            <person name="Ohta F."/>
            <person name="Nishizaka S."/>
            <person name="Haga S."/>
            <person name="Miura S."/>
            <person name="Morishita T."/>
            <person name="Kabeya Y."/>
            <person name="Terasawa K."/>
            <person name="Suzuki Y."/>
            <person name="Ishii Y."/>
            <person name="Asakawa S."/>
            <person name="Takano H."/>
            <person name="Ohta N."/>
            <person name="Kuroiwa H."/>
            <person name="Tanaka K."/>
            <person name="Shimizu N."/>
            <person name="Sugano S."/>
            <person name="Sato N."/>
            <person name="Nozaki H."/>
            <person name="Ogasawara N."/>
            <person name="Kohara Y."/>
            <person name="Kuroiwa T."/>
        </authorList>
    </citation>
    <scope>NUCLEOTIDE SEQUENCE [LARGE SCALE GENOMIC DNA]</scope>
    <source>
        <strain evidence="5 6">10D</strain>
    </source>
</reference>
<reference evidence="5 6" key="2">
    <citation type="journal article" date="2007" name="BMC Biol.">
        <title>A 100%-complete sequence reveals unusually simple genomic features in the hot-spring red alga Cyanidioschyzon merolae.</title>
        <authorList>
            <person name="Nozaki H."/>
            <person name="Takano H."/>
            <person name="Misumi O."/>
            <person name="Terasawa K."/>
            <person name="Matsuzaki M."/>
            <person name="Maruyama S."/>
            <person name="Nishida K."/>
            <person name="Yagisawa F."/>
            <person name="Yoshida Y."/>
            <person name="Fujiwara T."/>
            <person name="Takio S."/>
            <person name="Tamura K."/>
            <person name="Chung S.J."/>
            <person name="Nakamura S."/>
            <person name="Kuroiwa H."/>
            <person name="Tanaka K."/>
            <person name="Sato N."/>
            <person name="Kuroiwa T."/>
        </authorList>
    </citation>
    <scope>NUCLEOTIDE SEQUENCE [LARGE SCALE GENOMIC DNA]</scope>
    <source>
        <strain evidence="5 6">10D</strain>
    </source>
</reference>
<dbReference type="RefSeq" id="XP_005536162.1">
    <property type="nucleotide sequence ID" value="XM_005536105.1"/>
</dbReference>
<dbReference type="GO" id="GO:0006412">
    <property type="term" value="P:translation"/>
    <property type="evidence" value="ECO:0007669"/>
    <property type="project" value="InterPro"/>
</dbReference>
<dbReference type="GO" id="GO:0003735">
    <property type="term" value="F:structural constituent of ribosome"/>
    <property type="evidence" value="ECO:0007669"/>
    <property type="project" value="InterPro"/>
</dbReference>
<dbReference type="PANTHER" id="PTHR11545:SF2">
    <property type="entry name" value="LARGE RIBOSOMAL SUBUNIT PROTEIN UL13M"/>
    <property type="match status" value="1"/>
</dbReference>
<gene>
    <name evidence="5" type="ORF">CYME_CMH224C</name>
</gene>
<keyword evidence="6" id="KW-1185">Reference proteome</keyword>
<proteinExistence type="inferred from homology"/>
<dbReference type="KEGG" id="cme:CYME_CMH224C"/>
<dbReference type="CDD" id="cd00392">
    <property type="entry name" value="Ribosomal_L13"/>
    <property type="match status" value="1"/>
</dbReference>
<keyword evidence="3 4" id="KW-0687">Ribonucleoprotein</keyword>
<dbReference type="STRING" id="280699.M1UQS4"/>
<evidence type="ECO:0000313" key="5">
    <source>
        <dbReference type="EMBL" id="BAM79876.1"/>
    </source>
</evidence>
<sequence>MGRGSLYTARFAAIKRIVEEDRCWRLFDARDQVLGRLASRVACILLGKHKPYALPYVNPQPGDGVIVINARHVGLTGKKLDQKLYRHHTGYPGGLKSELARSLLARKPERVIELAVRRMLPPDRRRRNLVRDLLRVYPDEKHPFPEEQLVHMGLVWRRVGEGGIADDTDEERYRAQFEFEWNRLVLLASPERVREILREEFAASRVIERKEVAEQSNERDEDAFSS</sequence>
<dbReference type="HOGENOM" id="CLU_1226357_0_0_1"/>
<accession>M1UQS4</accession>
<dbReference type="GeneID" id="16993543"/>
<name>M1UQS4_CYAM1</name>
<evidence type="ECO:0000256" key="2">
    <source>
        <dbReference type="ARBA" id="ARBA00022980"/>
    </source>
</evidence>
<protein>
    <submittedName>
        <fullName evidence="5">Mitochondrial ribosomal protein L13</fullName>
    </submittedName>
</protein>
<dbReference type="SUPFAM" id="SSF52161">
    <property type="entry name" value="Ribosomal protein L13"/>
    <property type="match status" value="1"/>
</dbReference>
<dbReference type="NCBIfam" id="TIGR01066">
    <property type="entry name" value="rplM_bact"/>
    <property type="match status" value="1"/>
</dbReference>
<dbReference type="eggNOG" id="KOG3203">
    <property type="taxonomic scope" value="Eukaryota"/>
</dbReference>
<dbReference type="HAMAP" id="MF_01366">
    <property type="entry name" value="Ribosomal_uL13"/>
    <property type="match status" value="1"/>
</dbReference>
<dbReference type="OMA" id="TKLYRWH"/>
<dbReference type="GO" id="GO:0003729">
    <property type="term" value="F:mRNA binding"/>
    <property type="evidence" value="ECO:0007669"/>
    <property type="project" value="TreeGrafter"/>
</dbReference>
<dbReference type="Gramene" id="CMH224CT">
    <property type="protein sequence ID" value="CMH224CT"/>
    <property type="gene ID" value="CMH224C"/>
</dbReference>
<comment type="similarity">
    <text evidence="1 4">Belongs to the universal ribosomal protein uL13 family.</text>
</comment>
<dbReference type="Proteomes" id="UP000007014">
    <property type="component" value="Chromosome 8"/>
</dbReference>
<dbReference type="AlphaFoldDB" id="M1UQS4"/>
<dbReference type="GO" id="GO:0017148">
    <property type="term" value="P:negative regulation of translation"/>
    <property type="evidence" value="ECO:0007669"/>
    <property type="project" value="TreeGrafter"/>
</dbReference>
<dbReference type="EMBL" id="AP006490">
    <property type="protein sequence ID" value="BAM79876.1"/>
    <property type="molecule type" value="Genomic_DNA"/>
</dbReference>
<evidence type="ECO:0000256" key="1">
    <source>
        <dbReference type="ARBA" id="ARBA00006227"/>
    </source>
</evidence>
<dbReference type="Gene3D" id="3.90.1180.10">
    <property type="entry name" value="Ribosomal protein L13"/>
    <property type="match status" value="1"/>
</dbReference>
<evidence type="ECO:0000313" key="6">
    <source>
        <dbReference type="Proteomes" id="UP000007014"/>
    </source>
</evidence>
<evidence type="ECO:0000256" key="3">
    <source>
        <dbReference type="ARBA" id="ARBA00023274"/>
    </source>
</evidence>
<dbReference type="GO" id="GO:0005762">
    <property type="term" value="C:mitochondrial large ribosomal subunit"/>
    <property type="evidence" value="ECO:0007669"/>
    <property type="project" value="TreeGrafter"/>
</dbReference>
<dbReference type="Pfam" id="PF00572">
    <property type="entry name" value="Ribosomal_L13"/>
    <property type="match status" value="1"/>
</dbReference>
<dbReference type="OrthoDB" id="3333at2759"/>